<dbReference type="OrthoDB" id="3250101at2759"/>
<evidence type="ECO:0008006" key="3">
    <source>
        <dbReference type="Google" id="ProtNLM"/>
    </source>
</evidence>
<dbReference type="HOGENOM" id="CLU_3142694_0_0_1"/>
<protein>
    <recommendedName>
        <fullName evidence="3">Reverse transcriptase domain-containing protein</fullName>
    </recommendedName>
</protein>
<dbReference type="RefSeq" id="XP_007336146.1">
    <property type="nucleotide sequence ID" value="XM_007336084.1"/>
</dbReference>
<gene>
    <name evidence="1" type="ORF">AGABI1DRAFT_135322</name>
</gene>
<proteinExistence type="predicted"/>
<dbReference type="AlphaFoldDB" id="K5XFR9"/>
<evidence type="ECO:0000313" key="2">
    <source>
        <dbReference type="Proteomes" id="UP000008493"/>
    </source>
</evidence>
<keyword evidence="2" id="KW-1185">Reference proteome</keyword>
<name>K5XFR9_AGABU</name>
<organism evidence="1 2">
    <name type="scientific">Agaricus bisporus var. burnettii (strain JB137-S8 / ATCC MYA-4627 / FGSC 10392)</name>
    <name type="common">White button mushroom</name>
    <dbReference type="NCBI Taxonomy" id="597362"/>
    <lineage>
        <taxon>Eukaryota</taxon>
        <taxon>Fungi</taxon>
        <taxon>Dikarya</taxon>
        <taxon>Basidiomycota</taxon>
        <taxon>Agaricomycotina</taxon>
        <taxon>Agaricomycetes</taxon>
        <taxon>Agaricomycetidae</taxon>
        <taxon>Agaricales</taxon>
        <taxon>Agaricineae</taxon>
        <taxon>Agaricaceae</taxon>
        <taxon>Agaricus</taxon>
    </lineage>
</organism>
<dbReference type="SUPFAM" id="SSF56672">
    <property type="entry name" value="DNA/RNA polymerases"/>
    <property type="match status" value="1"/>
</dbReference>
<dbReference type="InterPro" id="IPR043128">
    <property type="entry name" value="Rev_trsase/Diguanyl_cyclase"/>
</dbReference>
<dbReference type="Proteomes" id="UP000008493">
    <property type="component" value="Unassembled WGS sequence"/>
</dbReference>
<dbReference type="InParanoid" id="K5XFR9"/>
<accession>K5XFR9</accession>
<dbReference type="Gene3D" id="3.30.70.270">
    <property type="match status" value="1"/>
</dbReference>
<reference evidence="2" key="1">
    <citation type="journal article" date="2012" name="Proc. Natl. Acad. Sci. U.S.A.">
        <title>Genome sequence of the button mushroom Agaricus bisporus reveals mechanisms governing adaptation to a humic-rich ecological niche.</title>
        <authorList>
            <person name="Morin E."/>
            <person name="Kohler A."/>
            <person name="Baker A.R."/>
            <person name="Foulongne-Oriol M."/>
            <person name="Lombard V."/>
            <person name="Nagy L.G."/>
            <person name="Ohm R.A."/>
            <person name="Patyshakuliyeva A."/>
            <person name="Brun A."/>
            <person name="Aerts A.L."/>
            <person name="Bailey A.M."/>
            <person name="Billette C."/>
            <person name="Coutinho P.M."/>
            <person name="Deakin G."/>
            <person name="Doddapaneni H."/>
            <person name="Floudas D."/>
            <person name="Grimwood J."/>
            <person name="Hilden K."/>
            <person name="Kuees U."/>
            <person name="LaButti K.M."/>
            <person name="Lapidus A."/>
            <person name="Lindquist E.A."/>
            <person name="Lucas S.M."/>
            <person name="Murat C."/>
            <person name="Riley R.W."/>
            <person name="Salamov A.A."/>
            <person name="Schmutz J."/>
            <person name="Subramanian V."/>
            <person name="Woesten H.A.B."/>
            <person name="Xu J."/>
            <person name="Eastwood D.C."/>
            <person name="Foster G.D."/>
            <person name="Sonnenberg A.S."/>
            <person name="Cullen D."/>
            <person name="de Vries R.P."/>
            <person name="Lundell T."/>
            <person name="Hibbett D.S."/>
            <person name="Henrissat B."/>
            <person name="Burton K.S."/>
            <person name="Kerrigan R.W."/>
            <person name="Challen M.P."/>
            <person name="Grigoriev I.V."/>
            <person name="Martin F."/>
        </authorList>
    </citation>
    <scope>NUCLEOTIDE SEQUENCE [LARGE SCALE GENOMIC DNA]</scope>
    <source>
        <strain evidence="2">JB137-S8 / ATCC MYA-4627 / FGSC 10392</strain>
    </source>
</reference>
<dbReference type="KEGG" id="abp:AGABI1DRAFT135322"/>
<dbReference type="GeneID" id="18828541"/>
<sequence>MGAFEPTVMFFGLTNSPATFQTMMNELFRDLERTMKRNTIRWWKKYCRG</sequence>
<dbReference type="EMBL" id="JH973276">
    <property type="protein sequence ID" value="EKM73215.1"/>
    <property type="molecule type" value="Genomic_DNA"/>
</dbReference>
<dbReference type="InterPro" id="IPR043502">
    <property type="entry name" value="DNA/RNA_pol_sf"/>
</dbReference>
<evidence type="ECO:0000313" key="1">
    <source>
        <dbReference type="EMBL" id="EKM73215.1"/>
    </source>
</evidence>